<dbReference type="EMBL" id="SMBZ01000019">
    <property type="protein sequence ID" value="TCV13706.1"/>
    <property type="molecule type" value="Genomic_DNA"/>
</dbReference>
<dbReference type="Gene3D" id="2.40.128.270">
    <property type="match status" value="1"/>
</dbReference>
<reference evidence="2 3" key="1">
    <citation type="submission" date="2019-03" db="EMBL/GenBank/DDBJ databases">
        <title>Genomic Encyclopedia of Type Strains, Phase IV (KMG-IV): sequencing the most valuable type-strain genomes for metagenomic binning, comparative biology and taxonomic classification.</title>
        <authorList>
            <person name="Goeker M."/>
        </authorList>
    </citation>
    <scope>NUCLEOTIDE SEQUENCE [LARGE SCALE GENOMIC DNA]</scope>
    <source>
        <strain evidence="2 3">DSM 22362</strain>
    </source>
</reference>
<dbReference type="InterPro" id="IPR005184">
    <property type="entry name" value="DUF306_Meta_HslJ"/>
</dbReference>
<evidence type="ECO:0000259" key="1">
    <source>
        <dbReference type="Pfam" id="PF03724"/>
    </source>
</evidence>
<gene>
    <name evidence="2" type="ORF">EDC17_101962</name>
</gene>
<accession>A0A4R3VWR0</accession>
<sequence length="131" mass="15200">MFVVLLSGCKKENDNHESIDLANTRWAIYDSKEIPLSQDKNSRLPIILFGENDFRITTDCNGINGLIKISNKELLFKDYQSTLMHCKGKGEMEIYLMQNLRNISSYKYSEGILYLYIGKKMMGSFKRIENI</sequence>
<feature type="domain" description="DUF306" evidence="1">
    <location>
        <begin position="20"/>
        <end position="116"/>
    </location>
</feature>
<evidence type="ECO:0000313" key="3">
    <source>
        <dbReference type="Proteomes" id="UP000295197"/>
    </source>
</evidence>
<dbReference type="Pfam" id="PF03724">
    <property type="entry name" value="META"/>
    <property type="match status" value="1"/>
</dbReference>
<protein>
    <submittedName>
        <fullName evidence="2">META domain-containing protein</fullName>
    </submittedName>
</protein>
<organism evidence="2 3">
    <name type="scientific">Sphingobacterium alimentarium</name>
    <dbReference type="NCBI Taxonomy" id="797292"/>
    <lineage>
        <taxon>Bacteria</taxon>
        <taxon>Pseudomonadati</taxon>
        <taxon>Bacteroidota</taxon>
        <taxon>Sphingobacteriia</taxon>
        <taxon>Sphingobacteriales</taxon>
        <taxon>Sphingobacteriaceae</taxon>
        <taxon>Sphingobacterium</taxon>
    </lineage>
</organism>
<dbReference type="Proteomes" id="UP000295197">
    <property type="component" value="Unassembled WGS sequence"/>
</dbReference>
<dbReference type="AlphaFoldDB" id="A0A4R3VWR0"/>
<dbReference type="InterPro" id="IPR038670">
    <property type="entry name" value="HslJ-like_sf"/>
</dbReference>
<evidence type="ECO:0000313" key="2">
    <source>
        <dbReference type="EMBL" id="TCV13706.1"/>
    </source>
</evidence>
<name>A0A4R3VWR0_9SPHI</name>
<comment type="caution">
    <text evidence="2">The sequence shown here is derived from an EMBL/GenBank/DDBJ whole genome shotgun (WGS) entry which is preliminary data.</text>
</comment>
<keyword evidence="3" id="KW-1185">Reference proteome</keyword>
<proteinExistence type="predicted"/>